<dbReference type="Proteomes" id="UP000695007">
    <property type="component" value="Unplaced"/>
</dbReference>
<evidence type="ECO:0000313" key="1">
    <source>
        <dbReference type="Proteomes" id="UP000695007"/>
    </source>
</evidence>
<gene>
    <name evidence="2" type="primary">LOC105367346</name>
</gene>
<dbReference type="AlphaFoldDB" id="A0AAJ7E1F9"/>
<accession>A0AAJ7E1F9</accession>
<name>A0AAJ7E1F9_9HYME</name>
<dbReference type="KEGG" id="csol:105367346"/>
<dbReference type="RefSeq" id="XP_011504325.1">
    <property type="nucleotide sequence ID" value="XM_011506023.1"/>
</dbReference>
<organism evidence="1 2">
    <name type="scientific">Ceratosolen solmsi marchali</name>
    <dbReference type="NCBI Taxonomy" id="326594"/>
    <lineage>
        <taxon>Eukaryota</taxon>
        <taxon>Metazoa</taxon>
        <taxon>Ecdysozoa</taxon>
        <taxon>Arthropoda</taxon>
        <taxon>Hexapoda</taxon>
        <taxon>Insecta</taxon>
        <taxon>Pterygota</taxon>
        <taxon>Neoptera</taxon>
        <taxon>Endopterygota</taxon>
        <taxon>Hymenoptera</taxon>
        <taxon>Apocrita</taxon>
        <taxon>Proctotrupomorpha</taxon>
        <taxon>Chalcidoidea</taxon>
        <taxon>Agaonidae</taxon>
        <taxon>Agaoninae</taxon>
        <taxon>Ceratosolen</taxon>
    </lineage>
</organism>
<protein>
    <submittedName>
        <fullName evidence="2">Uncharacterized protein LOC105367346</fullName>
    </submittedName>
</protein>
<dbReference type="GeneID" id="105367346"/>
<reference evidence="2" key="1">
    <citation type="submission" date="2025-08" db="UniProtKB">
        <authorList>
            <consortium name="RefSeq"/>
        </authorList>
    </citation>
    <scope>IDENTIFICATION</scope>
</reference>
<proteinExistence type="predicted"/>
<sequence length="127" mass="13979">MRLINLLKPKIINKFYLKTDRLNRPIYYRPSTLMRQESQETLGRVHSDLSRGTSAASILNGKFSSLGQGRRSTPTLAPGRLFILVCGDEWQAAGVGANADVNWSHTSVGRAAEELGSPPGESIVVRR</sequence>
<keyword evidence="1" id="KW-1185">Reference proteome</keyword>
<evidence type="ECO:0000313" key="2">
    <source>
        <dbReference type="RefSeq" id="XP_011504325.1"/>
    </source>
</evidence>